<reference evidence="1 2" key="1">
    <citation type="submission" date="2023-05" db="EMBL/GenBank/DDBJ databases">
        <title>Microbacterium dauci sp.nov., Isolated from Carrot Rhizosphere Soil.</title>
        <authorList>
            <person name="Xiao Z."/>
            <person name="Zheng J."/>
        </authorList>
    </citation>
    <scope>NUCLEOTIDE SEQUENCE [LARGE SCALE GENOMIC DNA]</scope>
    <source>
        <strain evidence="1 2">LX3-4</strain>
    </source>
</reference>
<protein>
    <submittedName>
        <fullName evidence="1">Uncharacterized protein</fullName>
    </submittedName>
</protein>
<organism evidence="1 2">
    <name type="scientific">Microbacterium dauci</name>
    <dbReference type="NCBI Taxonomy" id="3048008"/>
    <lineage>
        <taxon>Bacteria</taxon>
        <taxon>Bacillati</taxon>
        <taxon>Actinomycetota</taxon>
        <taxon>Actinomycetes</taxon>
        <taxon>Micrococcales</taxon>
        <taxon>Microbacteriaceae</taxon>
        <taxon>Microbacterium</taxon>
    </lineage>
</organism>
<name>A0ABT6ZDK9_9MICO</name>
<evidence type="ECO:0000313" key="1">
    <source>
        <dbReference type="EMBL" id="MDJ1114250.1"/>
    </source>
</evidence>
<dbReference type="Proteomes" id="UP001321481">
    <property type="component" value="Unassembled WGS sequence"/>
</dbReference>
<evidence type="ECO:0000313" key="2">
    <source>
        <dbReference type="Proteomes" id="UP001321481"/>
    </source>
</evidence>
<dbReference type="EMBL" id="JASJND010000005">
    <property type="protein sequence ID" value="MDJ1114250.1"/>
    <property type="molecule type" value="Genomic_DNA"/>
</dbReference>
<keyword evidence="2" id="KW-1185">Reference proteome</keyword>
<gene>
    <name evidence="1" type="ORF">QNI14_07280</name>
</gene>
<dbReference type="RefSeq" id="WP_283715849.1">
    <property type="nucleotide sequence ID" value="NZ_JASJND010000005.1"/>
</dbReference>
<sequence>MEEIRRRTRSLLTEGSITPDDLWIAFYAVGGTAGPLELEAYVHGLMQISMIDAELLSDALLELQERRFGR</sequence>
<accession>A0ABT6ZDK9</accession>
<proteinExistence type="predicted"/>
<comment type="caution">
    <text evidence="1">The sequence shown here is derived from an EMBL/GenBank/DDBJ whole genome shotgun (WGS) entry which is preliminary data.</text>
</comment>